<dbReference type="RefSeq" id="WP_187721074.1">
    <property type="nucleotide sequence ID" value="NZ_BAABBL010000024.1"/>
</dbReference>
<proteinExistence type="predicted"/>
<evidence type="ECO:0000313" key="2">
    <source>
        <dbReference type="Proteomes" id="UP000516117"/>
    </source>
</evidence>
<dbReference type="InterPro" id="IPR009057">
    <property type="entry name" value="Homeodomain-like_sf"/>
</dbReference>
<organism evidence="1 2">
    <name type="scientific">Tessaracoccus defluvii</name>
    <dbReference type="NCBI Taxonomy" id="1285901"/>
    <lineage>
        <taxon>Bacteria</taxon>
        <taxon>Bacillati</taxon>
        <taxon>Actinomycetota</taxon>
        <taxon>Actinomycetes</taxon>
        <taxon>Propionibacteriales</taxon>
        <taxon>Propionibacteriaceae</taxon>
        <taxon>Tessaracoccus</taxon>
    </lineage>
</organism>
<dbReference type="Gene3D" id="1.10.357.10">
    <property type="entry name" value="Tetracycline Repressor, domain 2"/>
    <property type="match status" value="1"/>
</dbReference>
<name>A0A7H0H5Y7_9ACTN</name>
<dbReference type="AlphaFoldDB" id="A0A7H0H5Y7"/>
<reference evidence="1 2" key="1">
    <citation type="submission" date="2020-08" db="EMBL/GenBank/DDBJ databases">
        <title>Genome sequence of Tessaracoccus defluvii JCM 17540T.</title>
        <authorList>
            <person name="Hyun D.-W."/>
            <person name="Bae J.-W."/>
        </authorList>
    </citation>
    <scope>NUCLEOTIDE SEQUENCE [LARGE SCALE GENOMIC DNA]</scope>
    <source>
        <strain evidence="1 2">JCM 17540</strain>
    </source>
</reference>
<dbReference type="KEGG" id="tdf:H9L22_18025"/>
<keyword evidence="2" id="KW-1185">Reference proteome</keyword>
<protein>
    <submittedName>
        <fullName evidence="1">TetR/AcrR family transcriptional regulator</fullName>
    </submittedName>
</protein>
<dbReference type="SUPFAM" id="SSF46689">
    <property type="entry name" value="Homeodomain-like"/>
    <property type="match status" value="1"/>
</dbReference>
<accession>A0A7H0H5Y7</accession>
<evidence type="ECO:0000313" key="1">
    <source>
        <dbReference type="EMBL" id="QNP55953.1"/>
    </source>
</evidence>
<dbReference type="EMBL" id="CP060789">
    <property type="protein sequence ID" value="QNP55953.1"/>
    <property type="molecule type" value="Genomic_DNA"/>
</dbReference>
<dbReference type="Proteomes" id="UP000516117">
    <property type="component" value="Chromosome"/>
</dbReference>
<gene>
    <name evidence="1" type="ORF">H9L22_18025</name>
</gene>
<sequence>MPRIAAPTVAEHREQVRSALVDAAERMLRDGEKLTAGAVSAAAGIARNSIYRYVDSVDDLHGMVLQRYLPGWDHAVTTVLQDIDDPQRRLVEWVRVNLEQASVMGHGWLMEIGRSGAGTSPAAAAVADHAHRILRDWVGDAWAALVPDAEDARLYAFLTLGLLRAAFDQLDSGVDLERVVSAATLATDALVASAVAAAV</sequence>